<dbReference type="SUPFAM" id="SSF100895">
    <property type="entry name" value="Kazal-type serine protease inhibitors"/>
    <property type="match status" value="1"/>
</dbReference>
<evidence type="ECO:0000256" key="6">
    <source>
        <dbReference type="ARBA" id="ARBA00032734"/>
    </source>
</evidence>
<evidence type="ECO:0000313" key="11">
    <source>
        <dbReference type="EMBL" id="NXA53250.1"/>
    </source>
</evidence>
<feature type="signal peptide" evidence="10">
    <location>
        <begin position="1"/>
        <end position="23"/>
    </location>
</feature>
<keyword evidence="5" id="KW-0968">Cytoplasmic vesicle</keyword>
<dbReference type="InterPro" id="IPR009865">
    <property type="entry name" value="Proacrosin-bd"/>
</dbReference>
<dbReference type="PANTHER" id="PTHR21362">
    <property type="entry name" value="ACROSIN-BINDING PROTEIN"/>
    <property type="match status" value="1"/>
</dbReference>
<dbReference type="AlphaFoldDB" id="A0A7K7WJ48"/>
<dbReference type="Pfam" id="PF07222">
    <property type="entry name" value="PBP_sp32"/>
    <property type="match status" value="1"/>
</dbReference>
<protein>
    <recommendedName>
        <fullName evidence="2">Acrosin-binding protein</fullName>
    </recommendedName>
    <alternativeName>
        <fullName evidence="6">Acrosin-binding protein, 60 kDa form</fullName>
    </alternativeName>
    <alternativeName>
        <fullName evidence="7">Proacrosin-binding protein sp32</fullName>
    </alternativeName>
</protein>
<sequence length="506" mass="56575">SSVVEHAVLFLSGLLIWLQPSVAPTVSLPGSPLSDTEYQVFFSKLRPSWKAHAACQLRHDYGCSSPEVLQLDQEENHGHIPEGPICSDFPERLWFVNFCQFAHYRCSSRKFYIKVRMGLRLEEGGSSLGGRKESGFRGSLRPTDGKSLVWLWAHGLRAADAARAGAAARRLLRLCSAERVHGRGGSRVLQDRHSPCGRTRADARSGRKRMSAREQLLKQCGCRCISRGGDFLSGFSHVPSTQLQGTERRRLRSPGPPVLFSSPLQDRLPVWTLTNSCRPALLALEKNEAVTILCRAILDGNCISSVVTQAWKQMEERDLGFGEMVCDSLGRHHMHLCPGCAFCSLKREQCQNTTSLRRVSCDTSNFISYINPRISAEHQAAGDQVSSPAALEYSGLEAYGRSREEYWCGHLGMHGCDDPRVALWLQAEYTSFRAGDAPGQVCDSGGVQYPSYCAFKSHQCLQHSLQNQRVSRVACSRNKAYRVLSEEEGKQEVLLWHRWFLSLMRD</sequence>
<comment type="subcellular location">
    <subcellularLocation>
        <location evidence="1">Cytoplasmic vesicle</location>
        <location evidence="1">Secretory vesicle</location>
        <location evidence="1">Acrosome</location>
    </subcellularLocation>
</comment>
<comment type="caution">
    <text evidence="11">The sequence shown here is derived from an EMBL/GenBank/DDBJ whole genome shotgun (WGS) entry which is preliminary data.</text>
</comment>
<dbReference type="GO" id="GO:0005634">
    <property type="term" value="C:nucleus"/>
    <property type="evidence" value="ECO:0007669"/>
    <property type="project" value="TreeGrafter"/>
</dbReference>
<comment type="function">
    <text evidence="8">Acrosomal protein that maintains proacrosin (pro-ACR) as an enzymatically inactive zymogen in the acrosome. Involved also in the acrosome formation.</text>
</comment>
<evidence type="ECO:0000256" key="9">
    <source>
        <dbReference type="SAM" id="MobiDB-lite"/>
    </source>
</evidence>
<name>A0A7K7WJ48_9AVES</name>
<gene>
    <name evidence="11" type="primary">Acrbp_1</name>
    <name evidence="11" type="ORF">NOTJUL_R00014</name>
</gene>
<keyword evidence="12" id="KW-1185">Reference proteome</keyword>
<dbReference type="OrthoDB" id="9009946at2759"/>
<feature type="compositionally biased region" description="Basic and acidic residues" evidence="9">
    <location>
        <begin position="189"/>
        <end position="208"/>
    </location>
</feature>
<evidence type="ECO:0000256" key="5">
    <source>
        <dbReference type="ARBA" id="ARBA00023329"/>
    </source>
</evidence>
<feature type="non-terminal residue" evidence="11">
    <location>
        <position position="1"/>
    </location>
</feature>
<evidence type="ECO:0000256" key="1">
    <source>
        <dbReference type="ARBA" id="ARBA00004218"/>
    </source>
</evidence>
<feature type="non-terminal residue" evidence="11">
    <location>
        <position position="506"/>
    </location>
</feature>
<keyword evidence="4 10" id="KW-0732">Signal</keyword>
<evidence type="ECO:0000256" key="3">
    <source>
        <dbReference type="ARBA" id="ARBA00022553"/>
    </source>
</evidence>
<reference evidence="11 12" key="1">
    <citation type="submission" date="2019-09" db="EMBL/GenBank/DDBJ databases">
        <title>Bird 10,000 Genomes (B10K) Project - Family phase.</title>
        <authorList>
            <person name="Zhang G."/>
        </authorList>
    </citation>
    <scope>NUCLEOTIDE SEQUENCE [LARGE SCALE GENOMIC DNA]</scope>
    <source>
        <strain evidence="11">B10K-MSB-01</strain>
    </source>
</reference>
<evidence type="ECO:0000256" key="8">
    <source>
        <dbReference type="ARBA" id="ARBA00045517"/>
    </source>
</evidence>
<dbReference type="PANTHER" id="PTHR21362:SF1">
    <property type="entry name" value="ACROSIN-BINDING PROTEIN"/>
    <property type="match status" value="1"/>
</dbReference>
<evidence type="ECO:0000256" key="7">
    <source>
        <dbReference type="ARBA" id="ARBA00033453"/>
    </source>
</evidence>
<evidence type="ECO:0000256" key="10">
    <source>
        <dbReference type="SAM" id="SignalP"/>
    </source>
</evidence>
<feature type="chain" id="PRO_5029844642" description="Acrosin-binding protein" evidence="10">
    <location>
        <begin position="24"/>
        <end position="506"/>
    </location>
</feature>
<organism evidence="11 12">
    <name type="scientific">Nothocercus julius</name>
    <dbReference type="NCBI Taxonomy" id="2585813"/>
    <lineage>
        <taxon>Eukaryota</taxon>
        <taxon>Metazoa</taxon>
        <taxon>Chordata</taxon>
        <taxon>Craniata</taxon>
        <taxon>Vertebrata</taxon>
        <taxon>Euteleostomi</taxon>
        <taxon>Archelosauria</taxon>
        <taxon>Archosauria</taxon>
        <taxon>Dinosauria</taxon>
        <taxon>Saurischia</taxon>
        <taxon>Theropoda</taxon>
        <taxon>Coelurosauria</taxon>
        <taxon>Aves</taxon>
        <taxon>Palaeognathae</taxon>
        <taxon>Tinamiformes</taxon>
        <taxon>Tinamidae</taxon>
        <taxon>Nothocercus</taxon>
    </lineage>
</organism>
<evidence type="ECO:0000313" key="12">
    <source>
        <dbReference type="Proteomes" id="UP000531559"/>
    </source>
</evidence>
<evidence type="ECO:0000256" key="4">
    <source>
        <dbReference type="ARBA" id="ARBA00022729"/>
    </source>
</evidence>
<dbReference type="EMBL" id="VZSV01000161">
    <property type="protein sequence ID" value="NXA53250.1"/>
    <property type="molecule type" value="Genomic_DNA"/>
</dbReference>
<feature type="region of interest" description="Disordered" evidence="9">
    <location>
        <begin position="186"/>
        <end position="208"/>
    </location>
</feature>
<dbReference type="GO" id="GO:0001669">
    <property type="term" value="C:acrosomal vesicle"/>
    <property type="evidence" value="ECO:0007669"/>
    <property type="project" value="UniProtKB-SubCell"/>
</dbReference>
<dbReference type="Proteomes" id="UP000531559">
    <property type="component" value="Unassembled WGS sequence"/>
</dbReference>
<evidence type="ECO:0000256" key="2">
    <source>
        <dbReference type="ARBA" id="ARBA00018940"/>
    </source>
</evidence>
<keyword evidence="3" id="KW-0597">Phosphoprotein</keyword>
<proteinExistence type="predicted"/>
<dbReference type="InterPro" id="IPR036058">
    <property type="entry name" value="Kazal_dom_sf"/>
</dbReference>
<accession>A0A7K7WJ48</accession>